<comment type="caution">
    <text evidence="1">The sequence shown here is derived from an EMBL/GenBank/DDBJ whole genome shotgun (WGS) entry which is preliminary data.</text>
</comment>
<protein>
    <submittedName>
        <fullName evidence="1">Uncharacterized protein</fullName>
    </submittedName>
</protein>
<accession>C8PN50</accession>
<dbReference type="Proteomes" id="UP000004509">
    <property type="component" value="Unassembled WGS sequence"/>
</dbReference>
<proteinExistence type="predicted"/>
<dbReference type="AlphaFoldDB" id="C8PN50"/>
<organism evidence="1 2">
    <name type="scientific">Treponema vincentii ATCC 35580</name>
    <dbReference type="NCBI Taxonomy" id="596324"/>
    <lineage>
        <taxon>Bacteria</taxon>
        <taxon>Pseudomonadati</taxon>
        <taxon>Spirochaetota</taxon>
        <taxon>Spirochaetia</taxon>
        <taxon>Spirochaetales</taxon>
        <taxon>Treponemataceae</taxon>
        <taxon>Treponema</taxon>
    </lineage>
</organism>
<evidence type="ECO:0000313" key="1">
    <source>
        <dbReference type="EMBL" id="EEV21193.1"/>
    </source>
</evidence>
<evidence type="ECO:0000313" key="2">
    <source>
        <dbReference type="Proteomes" id="UP000004509"/>
    </source>
</evidence>
<gene>
    <name evidence="1" type="ORF">TREVI0001_1554</name>
</gene>
<dbReference type="EMBL" id="ACYH01000012">
    <property type="protein sequence ID" value="EEV21193.1"/>
    <property type="molecule type" value="Genomic_DNA"/>
</dbReference>
<sequence>MRNFFNKNFLIFPIQKIIRYCSIDHCSIHKKLPRLDFLDKNISKYFYYKE</sequence>
<reference evidence="1 2" key="1">
    <citation type="submission" date="2009-07" db="EMBL/GenBank/DDBJ databases">
        <authorList>
            <person name="Madupu R."/>
            <person name="Sebastian Y."/>
            <person name="Durkin A.S."/>
            <person name="Torralba M."/>
            <person name="Methe B."/>
            <person name="Sutton G.G."/>
            <person name="Strausberg R.L."/>
            <person name="Nelson K.E."/>
        </authorList>
    </citation>
    <scope>NUCLEOTIDE SEQUENCE [LARGE SCALE GENOMIC DNA]</scope>
    <source>
        <strain evidence="1 2">ATCC 35580</strain>
    </source>
</reference>
<dbReference type="STRING" id="596324.TREVI0001_1554"/>
<name>C8PN50_9SPIR</name>